<keyword evidence="2" id="KW-1185">Reference proteome</keyword>
<reference evidence="1" key="1">
    <citation type="submission" date="2020-05" db="EMBL/GenBank/DDBJ databases">
        <title>Large-scale comparative analyses of tick genomes elucidate their genetic diversity and vector capacities.</title>
        <authorList>
            <person name="Jia N."/>
            <person name="Wang J."/>
            <person name="Shi W."/>
            <person name="Du L."/>
            <person name="Sun Y."/>
            <person name="Zhan W."/>
            <person name="Jiang J."/>
            <person name="Wang Q."/>
            <person name="Zhang B."/>
            <person name="Ji P."/>
            <person name="Sakyi L.B."/>
            <person name="Cui X."/>
            <person name="Yuan T."/>
            <person name="Jiang B."/>
            <person name="Yang W."/>
            <person name="Lam T.T.-Y."/>
            <person name="Chang Q."/>
            <person name="Ding S."/>
            <person name="Wang X."/>
            <person name="Zhu J."/>
            <person name="Ruan X."/>
            <person name="Zhao L."/>
            <person name="Wei J."/>
            <person name="Que T."/>
            <person name="Du C."/>
            <person name="Cheng J."/>
            <person name="Dai P."/>
            <person name="Han X."/>
            <person name="Huang E."/>
            <person name="Gao Y."/>
            <person name="Liu J."/>
            <person name="Shao H."/>
            <person name="Ye R."/>
            <person name="Li L."/>
            <person name="Wei W."/>
            <person name="Wang X."/>
            <person name="Wang C."/>
            <person name="Yang T."/>
            <person name="Huo Q."/>
            <person name="Li W."/>
            <person name="Guo W."/>
            <person name="Chen H."/>
            <person name="Zhou L."/>
            <person name="Ni X."/>
            <person name="Tian J."/>
            <person name="Zhou Y."/>
            <person name="Sheng Y."/>
            <person name="Liu T."/>
            <person name="Pan Y."/>
            <person name="Xia L."/>
            <person name="Li J."/>
            <person name="Zhao F."/>
            <person name="Cao W."/>
        </authorList>
    </citation>
    <scope>NUCLEOTIDE SEQUENCE</scope>
    <source>
        <strain evidence="1">Hyas-2018</strain>
    </source>
</reference>
<evidence type="ECO:0000313" key="2">
    <source>
        <dbReference type="Proteomes" id="UP000821845"/>
    </source>
</evidence>
<protein>
    <submittedName>
        <fullName evidence="1">Uncharacterized protein</fullName>
    </submittedName>
</protein>
<sequence length="139" mass="15142">MRFADNPMLFAVQFFDHLRTAICLESTDAAAATDEFMDFNCPDARDQRLTQPIRPPLHSTSTGAEAGTQPSHRATPCGTSIKGHPLECATTGHEGTERMRFADNPLLFALQVRKNYGKMVPLKGSFSACAVVPMTSLLA</sequence>
<organism evidence="1 2">
    <name type="scientific">Hyalomma asiaticum</name>
    <name type="common">Tick</name>
    <dbReference type="NCBI Taxonomy" id="266040"/>
    <lineage>
        <taxon>Eukaryota</taxon>
        <taxon>Metazoa</taxon>
        <taxon>Ecdysozoa</taxon>
        <taxon>Arthropoda</taxon>
        <taxon>Chelicerata</taxon>
        <taxon>Arachnida</taxon>
        <taxon>Acari</taxon>
        <taxon>Parasitiformes</taxon>
        <taxon>Ixodida</taxon>
        <taxon>Ixodoidea</taxon>
        <taxon>Ixodidae</taxon>
        <taxon>Hyalomminae</taxon>
        <taxon>Hyalomma</taxon>
    </lineage>
</organism>
<gene>
    <name evidence="1" type="ORF">HPB50_019477</name>
</gene>
<dbReference type="EMBL" id="CM023485">
    <property type="protein sequence ID" value="KAH6930801.1"/>
    <property type="molecule type" value="Genomic_DNA"/>
</dbReference>
<proteinExistence type="predicted"/>
<comment type="caution">
    <text evidence="1">The sequence shown here is derived from an EMBL/GenBank/DDBJ whole genome shotgun (WGS) entry which is preliminary data.</text>
</comment>
<evidence type="ECO:0000313" key="1">
    <source>
        <dbReference type="EMBL" id="KAH6930801.1"/>
    </source>
</evidence>
<accession>A0ACB7SA17</accession>
<dbReference type="Proteomes" id="UP000821845">
    <property type="component" value="Chromosome 5"/>
</dbReference>
<name>A0ACB7SA17_HYAAI</name>